<dbReference type="PROSITE" id="PS50151">
    <property type="entry name" value="UVR"/>
    <property type="match status" value="1"/>
</dbReference>
<comment type="subunit">
    <text evidence="7">Interacts with UvrB in an incision complex.</text>
</comment>
<keyword evidence="1 7" id="KW-0963">Cytoplasm</keyword>
<evidence type="ECO:0000259" key="10">
    <source>
        <dbReference type="PROSITE" id="PS50165"/>
    </source>
</evidence>
<evidence type="ECO:0000259" key="8">
    <source>
        <dbReference type="PROSITE" id="PS50151"/>
    </source>
</evidence>
<comment type="similarity">
    <text evidence="7">Belongs to the UvrC family.</text>
</comment>
<dbReference type="InterPro" id="IPR000305">
    <property type="entry name" value="GIY-YIG_endonuc"/>
</dbReference>
<dbReference type="InterPro" id="IPR047296">
    <property type="entry name" value="GIY-YIG_UvrC_Cho"/>
</dbReference>
<dbReference type="Gene3D" id="3.30.420.340">
    <property type="entry name" value="UvrC, RNAse H endonuclease domain"/>
    <property type="match status" value="1"/>
</dbReference>
<dbReference type="SUPFAM" id="SSF82771">
    <property type="entry name" value="GIY-YIG endonuclease"/>
    <property type="match status" value="1"/>
</dbReference>
<dbReference type="EMBL" id="QDDL01000004">
    <property type="protein sequence ID" value="PVZ69056.1"/>
    <property type="molecule type" value="Genomic_DNA"/>
</dbReference>
<dbReference type="Gene3D" id="4.10.860.10">
    <property type="entry name" value="UVR domain"/>
    <property type="match status" value="1"/>
</dbReference>
<evidence type="ECO:0000313" key="12">
    <source>
        <dbReference type="Proteomes" id="UP000244906"/>
    </source>
</evidence>
<dbReference type="Gene3D" id="1.10.150.20">
    <property type="entry name" value="5' to 3' exonuclease, C-terminal subdomain"/>
    <property type="match status" value="1"/>
</dbReference>
<dbReference type="Pfam" id="PF02151">
    <property type="entry name" value="UVR"/>
    <property type="match status" value="1"/>
</dbReference>
<dbReference type="GO" id="GO:0006289">
    <property type="term" value="P:nucleotide-excision repair"/>
    <property type="evidence" value="ECO:0007669"/>
    <property type="project" value="UniProtKB-UniRule"/>
</dbReference>
<dbReference type="Gene3D" id="3.40.1440.10">
    <property type="entry name" value="GIY-YIG endonuclease"/>
    <property type="match status" value="1"/>
</dbReference>
<dbReference type="FunFam" id="3.30.420.340:FF:000001">
    <property type="entry name" value="UvrABC system protein C"/>
    <property type="match status" value="1"/>
</dbReference>
<dbReference type="PANTHER" id="PTHR30562:SF1">
    <property type="entry name" value="UVRABC SYSTEM PROTEIN C"/>
    <property type="match status" value="1"/>
</dbReference>
<evidence type="ECO:0000256" key="6">
    <source>
        <dbReference type="ARBA" id="ARBA00023236"/>
    </source>
</evidence>
<keyword evidence="12" id="KW-1185">Reference proteome</keyword>
<dbReference type="FunFam" id="3.40.1440.10:FF:000001">
    <property type="entry name" value="UvrABC system protein C"/>
    <property type="match status" value="1"/>
</dbReference>
<dbReference type="InterPro" id="IPR038476">
    <property type="entry name" value="UvrC_RNase_H_dom_sf"/>
</dbReference>
<evidence type="ECO:0000256" key="1">
    <source>
        <dbReference type="ARBA" id="ARBA00022490"/>
    </source>
</evidence>
<gene>
    <name evidence="7 11" type="primary">uvrC</name>
    <name evidence="11" type="ORF">DC094_12365</name>
</gene>
<dbReference type="GO" id="GO:0009380">
    <property type="term" value="C:excinuclease repair complex"/>
    <property type="evidence" value="ECO:0007669"/>
    <property type="project" value="InterPro"/>
</dbReference>
<comment type="caution">
    <text evidence="11">The sequence shown here is derived from an EMBL/GenBank/DDBJ whole genome shotgun (WGS) entry which is preliminary data.</text>
</comment>
<dbReference type="GO" id="GO:0009381">
    <property type="term" value="F:excinuclease ABC activity"/>
    <property type="evidence" value="ECO:0007669"/>
    <property type="project" value="UniProtKB-UniRule"/>
</dbReference>
<protein>
    <recommendedName>
        <fullName evidence="7">UvrABC system protein C</fullName>
        <shortName evidence="7">Protein UvrC</shortName>
    </recommendedName>
    <alternativeName>
        <fullName evidence="7">Excinuclease ABC subunit C</fullName>
    </alternativeName>
</protein>
<evidence type="ECO:0000256" key="7">
    <source>
        <dbReference type="HAMAP-Rule" id="MF_00203"/>
    </source>
</evidence>
<keyword evidence="5 7" id="KW-0234">DNA repair</keyword>
<dbReference type="InterPro" id="IPR003583">
    <property type="entry name" value="Hlx-hairpin-Hlx_DNA-bd_motif"/>
</dbReference>
<dbReference type="InterPro" id="IPR010994">
    <property type="entry name" value="RuvA_2-like"/>
</dbReference>
<dbReference type="OrthoDB" id="9804933at2"/>
<sequence length="602" mass="67397">MPFDLQGFVKGLTGRPGVYRMIDANDVIIYVGKASNLKRRVSSYFNRNHDSAKTTAMVAKIVRIQVAVTHSEAEALILENDLIKQHRPRYNVLLKDDKGYPYIFLSAHPFPRLDFHRGSRKKKGEFFGPYPNVGAVRENLSLLQKIFPVRQCSDSFYRNRSRACLQHEIGRCTAPCVDKIAAEEYQQDVDLVRLFLQGKNQSVINKLVAKMELAAAEFAYEKAAGLRDQIQVLRKLQEQQHISGGSGDMDVIAAATRPGGACVHVLFVRNGQLQGNRAYFPECPTDTSVDELLEAFIAQFYLNPEHKPPTEILLPQALQQQEVLQAFLSDQTDRKVRLRDSVRGDRSRWQKLSQTNADQALDNRLGRKANQAQRMHALKEQMHLPKMPRRMECFDISHSHGEATVASCVVFIEGVPAKAEYRKFNITGITGGDDYAAMRQAIHRRYSRVKAGDGILPDLLLIDGGKGQMTQAVEVLSELELTDLPLLGVAKGVSRKPGLEALLRSPIDIGVNLPSDSPALHLIQHIRDESHRFAITNHRKIRDKKRSQSKLEGIEGVGPAKRKELIGRFGSVRGISGASIEELEKVSGISNALAERIYHALH</sequence>
<organism evidence="11 12">
    <name type="scientific">Pelagibaculum spongiae</name>
    <dbReference type="NCBI Taxonomy" id="2080658"/>
    <lineage>
        <taxon>Bacteria</taxon>
        <taxon>Pseudomonadati</taxon>
        <taxon>Pseudomonadota</taxon>
        <taxon>Gammaproteobacteria</taxon>
        <taxon>Oceanospirillales</taxon>
        <taxon>Pelagibaculum</taxon>
    </lineage>
</organism>
<dbReference type="InterPro" id="IPR050066">
    <property type="entry name" value="UvrABC_protein_C"/>
</dbReference>
<dbReference type="SUPFAM" id="SSF46600">
    <property type="entry name" value="C-terminal UvrC-binding domain of UvrB"/>
    <property type="match status" value="1"/>
</dbReference>
<dbReference type="InterPro" id="IPR001162">
    <property type="entry name" value="UvrC_RNase_H_dom"/>
</dbReference>
<dbReference type="NCBIfam" id="NF001824">
    <property type="entry name" value="PRK00558.1-5"/>
    <property type="match status" value="1"/>
</dbReference>
<dbReference type="HAMAP" id="MF_00203">
    <property type="entry name" value="UvrC"/>
    <property type="match status" value="1"/>
</dbReference>
<comment type="subcellular location">
    <subcellularLocation>
        <location evidence="7">Cytoplasm</location>
    </subcellularLocation>
</comment>
<dbReference type="GO" id="GO:0003677">
    <property type="term" value="F:DNA binding"/>
    <property type="evidence" value="ECO:0007669"/>
    <property type="project" value="UniProtKB-UniRule"/>
</dbReference>
<feature type="domain" description="UvrC family homology region profile" evidence="10">
    <location>
        <begin position="251"/>
        <end position="476"/>
    </location>
</feature>
<dbReference type="NCBIfam" id="TIGR00194">
    <property type="entry name" value="uvrC"/>
    <property type="match status" value="1"/>
</dbReference>
<dbReference type="GO" id="GO:0009432">
    <property type="term" value="P:SOS response"/>
    <property type="evidence" value="ECO:0007669"/>
    <property type="project" value="UniProtKB-UniRule"/>
</dbReference>
<name>A0A2V1H2C1_9GAMM</name>
<evidence type="ECO:0000256" key="2">
    <source>
        <dbReference type="ARBA" id="ARBA00022763"/>
    </source>
</evidence>
<dbReference type="Pfam" id="PF01541">
    <property type="entry name" value="GIY-YIG"/>
    <property type="match status" value="1"/>
</dbReference>
<dbReference type="PROSITE" id="PS50165">
    <property type="entry name" value="UVRC"/>
    <property type="match status" value="1"/>
</dbReference>
<evidence type="ECO:0000313" key="11">
    <source>
        <dbReference type="EMBL" id="PVZ69056.1"/>
    </source>
</evidence>
<dbReference type="SMART" id="SM00278">
    <property type="entry name" value="HhH1"/>
    <property type="match status" value="2"/>
</dbReference>
<dbReference type="InterPro" id="IPR001943">
    <property type="entry name" value="UVR_dom"/>
</dbReference>
<dbReference type="GO" id="GO:0005737">
    <property type="term" value="C:cytoplasm"/>
    <property type="evidence" value="ECO:0007669"/>
    <property type="project" value="UniProtKB-SubCell"/>
</dbReference>
<keyword evidence="6 7" id="KW-0742">SOS response</keyword>
<dbReference type="InterPro" id="IPR004791">
    <property type="entry name" value="UvrC"/>
</dbReference>
<dbReference type="Pfam" id="PF22920">
    <property type="entry name" value="UvrC_RNaseH"/>
    <property type="match status" value="1"/>
</dbReference>
<evidence type="ECO:0000256" key="3">
    <source>
        <dbReference type="ARBA" id="ARBA00022769"/>
    </source>
</evidence>
<dbReference type="CDD" id="cd10434">
    <property type="entry name" value="GIY-YIG_UvrC_Cho"/>
    <property type="match status" value="1"/>
</dbReference>
<evidence type="ECO:0000259" key="9">
    <source>
        <dbReference type="PROSITE" id="PS50164"/>
    </source>
</evidence>
<feature type="domain" description="UVR" evidence="8">
    <location>
        <begin position="201"/>
        <end position="236"/>
    </location>
</feature>
<keyword evidence="4 7" id="KW-0267">Excision nuclease</keyword>
<accession>A0A2V1H2C1</accession>
<comment type="function">
    <text evidence="7">The UvrABC repair system catalyzes the recognition and processing of DNA lesions. UvrC both incises the 5' and 3' sides of the lesion. The N-terminal half is responsible for the 3' incision and the C-terminal half is responsible for the 5' incision.</text>
</comment>
<dbReference type="PROSITE" id="PS50164">
    <property type="entry name" value="GIY_YIG"/>
    <property type="match status" value="1"/>
</dbReference>
<evidence type="ECO:0000256" key="4">
    <source>
        <dbReference type="ARBA" id="ARBA00022881"/>
    </source>
</evidence>
<dbReference type="PANTHER" id="PTHR30562">
    <property type="entry name" value="UVRC/OXIDOREDUCTASE"/>
    <property type="match status" value="1"/>
</dbReference>
<reference evidence="11 12" key="1">
    <citation type="submission" date="2018-04" db="EMBL/GenBank/DDBJ databases">
        <title>Thalassorhabdus spongiae gen. nov., sp. nov., isolated from a marine sponge in South-West Iceland.</title>
        <authorList>
            <person name="Knobloch S."/>
            <person name="Daussin A."/>
            <person name="Johannsson R."/>
            <person name="Marteinsson V.T."/>
        </authorList>
    </citation>
    <scope>NUCLEOTIDE SEQUENCE [LARGE SCALE GENOMIC DNA]</scope>
    <source>
        <strain evidence="11 12">Hp12</strain>
    </source>
</reference>
<evidence type="ECO:0000256" key="5">
    <source>
        <dbReference type="ARBA" id="ARBA00023204"/>
    </source>
</evidence>
<dbReference type="InterPro" id="IPR036876">
    <property type="entry name" value="UVR_dom_sf"/>
</dbReference>
<dbReference type="SUPFAM" id="SSF47781">
    <property type="entry name" value="RuvA domain 2-like"/>
    <property type="match status" value="1"/>
</dbReference>
<keyword evidence="2 7" id="KW-0227">DNA damage</keyword>
<dbReference type="AlphaFoldDB" id="A0A2V1H2C1"/>
<dbReference type="Pfam" id="PF08459">
    <property type="entry name" value="UvrC_RNaseH_dom"/>
    <property type="match status" value="1"/>
</dbReference>
<dbReference type="Pfam" id="PF14520">
    <property type="entry name" value="HHH_5"/>
    <property type="match status" value="1"/>
</dbReference>
<proteinExistence type="inferred from homology"/>
<dbReference type="SMART" id="SM00465">
    <property type="entry name" value="GIYc"/>
    <property type="match status" value="1"/>
</dbReference>
<keyword evidence="3 7" id="KW-0228">DNA excision</keyword>
<feature type="domain" description="GIY-YIG" evidence="9">
    <location>
        <begin position="14"/>
        <end position="92"/>
    </location>
</feature>
<dbReference type="Proteomes" id="UP000244906">
    <property type="component" value="Unassembled WGS sequence"/>
</dbReference>
<dbReference type="InterPro" id="IPR035901">
    <property type="entry name" value="GIY-YIG_endonuc_sf"/>
</dbReference>